<reference evidence="3" key="1">
    <citation type="submission" date="2013-02" db="EMBL/GenBank/DDBJ databases">
        <authorList>
            <person name="Hughes D."/>
        </authorList>
    </citation>
    <scope>NUCLEOTIDE SEQUENCE</scope>
    <source>
        <strain>Durham</strain>
        <strain evidence="3">NC isolate 2 -- Noor lab</strain>
    </source>
</reference>
<dbReference type="AlphaFoldDB" id="T1GUR5"/>
<feature type="signal peptide" evidence="1">
    <location>
        <begin position="1"/>
        <end position="21"/>
    </location>
</feature>
<organism evidence="2 3">
    <name type="scientific">Megaselia scalaris</name>
    <name type="common">Humpbacked fly</name>
    <name type="synonym">Phora scalaris</name>
    <dbReference type="NCBI Taxonomy" id="36166"/>
    <lineage>
        <taxon>Eukaryota</taxon>
        <taxon>Metazoa</taxon>
        <taxon>Ecdysozoa</taxon>
        <taxon>Arthropoda</taxon>
        <taxon>Hexapoda</taxon>
        <taxon>Insecta</taxon>
        <taxon>Pterygota</taxon>
        <taxon>Neoptera</taxon>
        <taxon>Endopterygota</taxon>
        <taxon>Diptera</taxon>
        <taxon>Brachycera</taxon>
        <taxon>Muscomorpha</taxon>
        <taxon>Platypezoidea</taxon>
        <taxon>Phoridae</taxon>
        <taxon>Megaseliini</taxon>
        <taxon>Megaselia</taxon>
    </lineage>
</organism>
<keyword evidence="1" id="KW-0732">Signal</keyword>
<reference evidence="2" key="2">
    <citation type="submission" date="2015-06" db="UniProtKB">
        <authorList>
            <consortium name="EnsemblMetazoa"/>
        </authorList>
    </citation>
    <scope>IDENTIFICATION</scope>
</reference>
<keyword evidence="3" id="KW-1185">Reference proteome</keyword>
<dbReference type="EMBL" id="CAQQ02189801">
    <property type="status" value="NOT_ANNOTATED_CDS"/>
    <property type="molecule type" value="Genomic_DNA"/>
</dbReference>
<sequence length="66" mass="7606">MKTLRLLVIFSFVLMIGQSSARPGIIGDTWNGLFGSSDDKFSKGYEQGLRDNHHYVQQPNYHYNQQ</sequence>
<dbReference type="Proteomes" id="UP000015102">
    <property type="component" value="Unassembled WGS sequence"/>
</dbReference>
<feature type="chain" id="PRO_5004577153" evidence="1">
    <location>
        <begin position="22"/>
        <end position="66"/>
    </location>
</feature>
<dbReference type="HOGENOM" id="CLU_2834086_0_0_1"/>
<evidence type="ECO:0000256" key="1">
    <source>
        <dbReference type="SAM" id="SignalP"/>
    </source>
</evidence>
<evidence type="ECO:0000313" key="2">
    <source>
        <dbReference type="EnsemblMetazoa" id="MESCA007484-PA"/>
    </source>
</evidence>
<accession>T1GUR5</accession>
<dbReference type="EnsemblMetazoa" id="MESCA007484-RA">
    <property type="protein sequence ID" value="MESCA007484-PA"/>
    <property type="gene ID" value="MESCA007484"/>
</dbReference>
<proteinExistence type="predicted"/>
<name>T1GUR5_MEGSC</name>
<protein>
    <submittedName>
        <fullName evidence="2">Uncharacterized protein</fullName>
    </submittedName>
</protein>
<evidence type="ECO:0000313" key="3">
    <source>
        <dbReference type="Proteomes" id="UP000015102"/>
    </source>
</evidence>